<comment type="caution">
    <text evidence="1">The sequence shown here is derived from an EMBL/GenBank/DDBJ whole genome shotgun (WGS) entry which is preliminary data.</text>
</comment>
<evidence type="ECO:0000313" key="2">
    <source>
        <dbReference type="Proteomes" id="UP000182121"/>
    </source>
</evidence>
<sequence>MGRVTMSMTGGMMCMALAKGALEGFALGGAVGVGVGLVTGMVSYAAGSSIGEKVYSIAKKVAQGAKKLALKAFDTLKSMKDKVMNRVYSMILS</sequence>
<dbReference type="EMBL" id="FOIO01000083">
    <property type="protein sequence ID" value="SEU17603.1"/>
    <property type="molecule type" value="Genomic_DNA"/>
</dbReference>
<accession>A0A1I0K1U6</accession>
<evidence type="ECO:0000313" key="1">
    <source>
        <dbReference type="EMBL" id="SEU17603.1"/>
    </source>
</evidence>
<protein>
    <submittedName>
        <fullName evidence="1">Uncharacterized protein</fullName>
    </submittedName>
</protein>
<proteinExistence type="predicted"/>
<name>A0A1I0K1U6_9FIRM</name>
<dbReference type="AlphaFoldDB" id="A0A1I0K1U6"/>
<gene>
    <name evidence="1" type="ORF">SAMN05216521_10836</name>
</gene>
<dbReference type="Proteomes" id="UP000182121">
    <property type="component" value="Unassembled WGS sequence"/>
</dbReference>
<reference evidence="1 2" key="1">
    <citation type="submission" date="2016-10" db="EMBL/GenBank/DDBJ databases">
        <authorList>
            <person name="Varghese N."/>
            <person name="Submissions S."/>
        </authorList>
    </citation>
    <scope>NUCLEOTIDE SEQUENCE [LARGE SCALE GENOMIC DNA]</scope>
    <source>
        <strain evidence="1 2">NLAE-zl-C196</strain>
    </source>
</reference>
<organism evidence="1 2">
    <name type="scientific">Enterocloster clostridioformis</name>
    <dbReference type="NCBI Taxonomy" id="1531"/>
    <lineage>
        <taxon>Bacteria</taxon>
        <taxon>Bacillati</taxon>
        <taxon>Bacillota</taxon>
        <taxon>Clostridia</taxon>
        <taxon>Lachnospirales</taxon>
        <taxon>Lachnospiraceae</taxon>
        <taxon>Enterocloster</taxon>
    </lineage>
</organism>